<dbReference type="OrthoDB" id="1302580at2759"/>
<name>A0A371G3P2_MUCPR</name>
<proteinExistence type="predicted"/>
<sequence>MVMIMQLGFHPVFEQFWTNIRLLQIFKIRVSYTATTMGNYLGGGRENQKIKLKYEQRRQEIQKSNTEKATYGNDSNSVPINDNDIYLEVVGGKNEKGNVYGLEKLTNKFMHSTRIPTN</sequence>
<organism evidence="1 2">
    <name type="scientific">Mucuna pruriens</name>
    <name type="common">Velvet bean</name>
    <name type="synonym">Dolichos pruriens</name>
    <dbReference type="NCBI Taxonomy" id="157652"/>
    <lineage>
        <taxon>Eukaryota</taxon>
        <taxon>Viridiplantae</taxon>
        <taxon>Streptophyta</taxon>
        <taxon>Embryophyta</taxon>
        <taxon>Tracheophyta</taxon>
        <taxon>Spermatophyta</taxon>
        <taxon>Magnoliopsida</taxon>
        <taxon>eudicotyledons</taxon>
        <taxon>Gunneridae</taxon>
        <taxon>Pentapetalae</taxon>
        <taxon>rosids</taxon>
        <taxon>fabids</taxon>
        <taxon>Fabales</taxon>
        <taxon>Fabaceae</taxon>
        <taxon>Papilionoideae</taxon>
        <taxon>50 kb inversion clade</taxon>
        <taxon>NPAAA clade</taxon>
        <taxon>indigoferoid/millettioid clade</taxon>
        <taxon>Phaseoleae</taxon>
        <taxon>Mucuna</taxon>
    </lineage>
</organism>
<dbReference type="EMBL" id="QJKJ01006861">
    <property type="protein sequence ID" value="RDX85162.1"/>
    <property type="molecule type" value="Genomic_DNA"/>
</dbReference>
<accession>A0A371G3P2</accession>
<keyword evidence="2" id="KW-1185">Reference proteome</keyword>
<dbReference type="Proteomes" id="UP000257109">
    <property type="component" value="Unassembled WGS sequence"/>
</dbReference>
<gene>
    <name evidence="1" type="ORF">CR513_33685</name>
</gene>
<evidence type="ECO:0000313" key="1">
    <source>
        <dbReference type="EMBL" id="RDX85162.1"/>
    </source>
</evidence>
<feature type="non-terminal residue" evidence="1">
    <location>
        <position position="1"/>
    </location>
</feature>
<dbReference type="AlphaFoldDB" id="A0A371G3P2"/>
<reference evidence="1" key="1">
    <citation type="submission" date="2018-05" db="EMBL/GenBank/DDBJ databases">
        <title>Draft genome of Mucuna pruriens seed.</title>
        <authorList>
            <person name="Nnadi N.E."/>
            <person name="Vos R."/>
            <person name="Hasami M.H."/>
            <person name="Devisetty U.K."/>
            <person name="Aguiy J.C."/>
        </authorList>
    </citation>
    <scope>NUCLEOTIDE SEQUENCE [LARGE SCALE GENOMIC DNA]</scope>
    <source>
        <strain evidence="1">JCA_2017</strain>
    </source>
</reference>
<protein>
    <submittedName>
        <fullName evidence="1">Uncharacterized protein</fullName>
    </submittedName>
</protein>
<comment type="caution">
    <text evidence="1">The sequence shown here is derived from an EMBL/GenBank/DDBJ whole genome shotgun (WGS) entry which is preliminary data.</text>
</comment>
<evidence type="ECO:0000313" key="2">
    <source>
        <dbReference type="Proteomes" id="UP000257109"/>
    </source>
</evidence>